<organism evidence="2 3">
    <name type="scientific">Lysobacter gummosus</name>
    <dbReference type="NCBI Taxonomy" id="262324"/>
    <lineage>
        <taxon>Bacteria</taxon>
        <taxon>Pseudomonadati</taxon>
        <taxon>Pseudomonadota</taxon>
        <taxon>Gammaproteobacteria</taxon>
        <taxon>Lysobacterales</taxon>
        <taxon>Lysobacteraceae</taxon>
        <taxon>Lysobacter</taxon>
    </lineage>
</organism>
<sequence length="334" mass="36124">MSAVRPLLPGLGMPLLCAVLLLPALAGCDSPEQQAERKREAASVAQASENFSRDEQLWREQRRAELTKPDGWTSLIGLHPVDPGSHYFGSDPDNGIRLLLGPEHIGLLSLDKGRLRFVPESGVALTLNDQPLKGAVSLLADDYPAGPSKIGFDEGKGLLTVIERGDKYYLRVRHADAPARTGFKGIDYWPAQEDWKITAKFVAHPAGKTIDVANIIGNIEATPNPGAIEFERDGQTYRIEALDEGDDELMLVFADRTSGHTSYSAGRFLDVPRPNLQGKVTVDFNKAYNPPCAFTAFATCPLPPEGNRLNLEITAGEKTYKSDAGAAPAAPHAS</sequence>
<keyword evidence="3" id="KW-1185">Reference proteome</keyword>
<accession>A0ABY3XAI2</accession>
<keyword evidence="1" id="KW-0732">Signal</keyword>
<dbReference type="InterPro" id="IPR012467">
    <property type="entry name" value="DUF1684"/>
</dbReference>
<feature type="chain" id="PRO_5045896429" evidence="1">
    <location>
        <begin position="27"/>
        <end position="334"/>
    </location>
</feature>
<feature type="signal peptide" evidence="1">
    <location>
        <begin position="1"/>
        <end position="26"/>
    </location>
</feature>
<name>A0ABY3XAI2_9GAMM</name>
<gene>
    <name evidence="2" type="ORF">MOV92_14600</name>
</gene>
<dbReference type="PROSITE" id="PS51257">
    <property type="entry name" value="PROKAR_LIPOPROTEIN"/>
    <property type="match status" value="1"/>
</dbReference>
<dbReference type="RefSeq" id="WP_057943433.1">
    <property type="nucleotide sequence ID" value="NZ_CP011131.1"/>
</dbReference>
<dbReference type="Proteomes" id="UP000829194">
    <property type="component" value="Chromosome"/>
</dbReference>
<evidence type="ECO:0000313" key="3">
    <source>
        <dbReference type="Proteomes" id="UP000829194"/>
    </source>
</evidence>
<dbReference type="PANTHER" id="PTHR41913">
    <property type="entry name" value="DUF1684 DOMAIN-CONTAINING PROTEIN"/>
    <property type="match status" value="1"/>
</dbReference>
<protein>
    <submittedName>
        <fullName evidence="2">DUF1684 domain-containing protein</fullName>
    </submittedName>
</protein>
<dbReference type="PANTHER" id="PTHR41913:SF1">
    <property type="entry name" value="DUF1684 DOMAIN-CONTAINING PROTEIN"/>
    <property type="match status" value="1"/>
</dbReference>
<proteinExistence type="predicted"/>
<dbReference type="EMBL" id="CP093547">
    <property type="protein sequence ID" value="UNP27747.1"/>
    <property type="molecule type" value="Genomic_DNA"/>
</dbReference>
<evidence type="ECO:0000313" key="2">
    <source>
        <dbReference type="EMBL" id="UNP27747.1"/>
    </source>
</evidence>
<evidence type="ECO:0000256" key="1">
    <source>
        <dbReference type="SAM" id="SignalP"/>
    </source>
</evidence>
<dbReference type="Pfam" id="PF07920">
    <property type="entry name" value="DUF1684"/>
    <property type="match status" value="1"/>
</dbReference>
<reference evidence="2 3" key="1">
    <citation type="submission" date="2022-03" db="EMBL/GenBank/DDBJ databases">
        <title>Complete genome sequence of Lysobacter capsici VKM B-2533 and Lysobacter gummosus 10.1.1, promising sources of lytic agents.</title>
        <authorList>
            <person name="Tarlachkov S.V."/>
            <person name="Kudryakova I.V."/>
            <person name="Afoshin A.S."/>
            <person name="Leontyevskaya E.A."/>
            <person name="Leontyevskaya N.V."/>
        </authorList>
    </citation>
    <scope>NUCLEOTIDE SEQUENCE [LARGE SCALE GENOMIC DNA]</scope>
    <source>
        <strain evidence="2 3">10.1.1</strain>
    </source>
</reference>